<keyword evidence="1" id="KW-0472">Membrane</keyword>
<protein>
    <submittedName>
        <fullName evidence="2">DUF4492 domain-containing protein</fullName>
    </submittedName>
</protein>
<reference evidence="2 3" key="1">
    <citation type="submission" date="2018-08" db="EMBL/GenBank/DDBJ databases">
        <title>A genome reference for cultivated species of the human gut microbiota.</title>
        <authorList>
            <person name="Zou Y."/>
            <person name="Xue W."/>
            <person name="Luo G."/>
        </authorList>
    </citation>
    <scope>NUCLEOTIDE SEQUENCE [LARGE SCALE GENOMIC DNA]</scope>
    <source>
        <strain evidence="2 3">AF42-9</strain>
    </source>
</reference>
<dbReference type="AlphaFoldDB" id="A0A415GQI6"/>
<dbReference type="Pfam" id="PF14899">
    <property type="entry name" value="DUF4492"/>
    <property type="match status" value="1"/>
</dbReference>
<dbReference type="InterPro" id="IPR027853">
    <property type="entry name" value="DUF4492"/>
</dbReference>
<organism evidence="2 3">
    <name type="scientific">Leyella stercorea</name>
    <dbReference type="NCBI Taxonomy" id="363265"/>
    <lineage>
        <taxon>Bacteria</taxon>
        <taxon>Pseudomonadati</taxon>
        <taxon>Bacteroidota</taxon>
        <taxon>Bacteroidia</taxon>
        <taxon>Bacteroidales</taxon>
        <taxon>Prevotellaceae</taxon>
        <taxon>Leyella</taxon>
    </lineage>
</organism>
<dbReference type="EMBL" id="QRNO01000006">
    <property type="protein sequence ID" value="RHK52382.1"/>
    <property type="molecule type" value="Genomic_DNA"/>
</dbReference>
<dbReference type="GeneID" id="78336217"/>
<evidence type="ECO:0000313" key="3">
    <source>
        <dbReference type="Proteomes" id="UP000286598"/>
    </source>
</evidence>
<keyword evidence="1" id="KW-1133">Transmembrane helix</keyword>
<gene>
    <name evidence="2" type="ORF">DW060_02335</name>
</gene>
<comment type="caution">
    <text evidence="2">The sequence shown here is derived from an EMBL/GenBank/DDBJ whole genome shotgun (WGS) entry which is preliminary data.</text>
</comment>
<keyword evidence="3" id="KW-1185">Reference proteome</keyword>
<sequence length="74" mass="8597">MSKDNVLYRVCHFYVEGFRSMTLGKVLWTVILIKLFVIFFVLKLFFFPNVLDQKSNGDKASYVAGELTGDRVDR</sequence>
<evidence type="ECO:0000313" key="2">
    <source>
        <dbReference type="EMBL" id="RHK52382.1"/>
    </source>
</evidence>
<name>A0A415GQI6_9BACT</name>
<keyword evidence="1" id="KW-0812">Transmembrane</keyword>
<dbReference type="Proteomes" id="UP000286598">
    <property type="component" value="Unassembled WGS sequence"/>
</dbReference>
<feature type="transmembrane region" description="Helical" evidence="1">
    <location>
        <begin position="26"/>
        <end position="46"/>
    </location>
</feature>
<evidence type="ECO:0000256" key="1">
    <source>
        <dbReference type="SAM" id="Phobius"/>
    </source>
</evidence>
<dbReference type="RefSeq" id="WP_007897193.1">
    <property type="nucleotide sequence ID" value="NZ_CATXAQ010000010.1"/>
</dbReference>
<proteinExistence type="predicted"/>
<accession>A0A415GQI6</accession>